<evidence type="ECO:0000313" key="5">
    <source>
        <dbReference type="Proteomes" id="UP000274504"/>
    </source>
</evidence>
<dbReference type="OrthoDB" id="6262976at2759"/>
<reference evidence="6" key="1">
    <citation type="submission" date="2017-02" db="UniProtKB">
        <authorList>
            <consortium name="WormBaseParasite"/>
        </authorList>
    </citation>
    <scope>IDENTIFICATION</scope>
</reference>
<name>A0A0R3SAX1_HYMDI</name>
<organism evidence="6">
    <name type="scientific">Hymenolepis diminuta</name>
    <name type="common">Rat tapeworm</name>
    <dbReference type="NCBI Taxonomy" id="6216"/>
    <lineage>
        <taxon>Eukaryota</taxon>
        <taxon>Metazoa</taxon>
        <taxon>Spiralia</taxon>
        <taxon>Lophotrochozoa</taxon>
        <taxon>Platyhelminthes</taxon>
        <taxon>Cestoda</taxon>
        <taxon>Eucestoda</taxon>
        <taxon>Cyclophyllidea</taxon>
        <taxon>Hymenolepididae</taxon>
        <taxon>Hymenolepis</taxon>
    </lineage>
</organism>
<evidence type="ECO:0000313" key="4">
    <source>
        <dbReference type="EMBL" id="VDL19008.1"/>
    </source>
</evidence>
<dbReference type="SUPFAM" id="SSF90112">
    <property type="entry name" value="Neurotransmitter-gated ion-channel transmembrane pore"/>
    <property type="match status" value="1"/>
</dbReference>
<protein>
    <submittedName>
        <fullName evidence="6">Neur_chan_memb domain-containing protein</fullName>
    </submittedName>
</protein>
<dbReference type="InterPro" id="IPR036719">
    <property type="entry name" value="Neuro-gated_channel_TM_sf"/>
</dbReference>
<dbReference type="GO" id="GO:0016020">
    <property type="term" value="C:membrane"/>
    <property type="evidence" value="ECO:0007669"/>
    <property type="project" value="InterPro"/>
</dbReference>
<dbReference type="Proteomes" id="UP000274504">
    <property type="component" value="Unassembled WGS sequence"/>
</dbReference>
<feature type="domain" description="Neurotransmitter-gated ion-channel transmembrane" evidence="3">
    <location>
        <begin position="156"/>
        <end position="263"/>
    </location>
</feature>
<feature type="transmembrane region" description="Helical" evidence="2">
    <location>
        <begin position="246"/>
        <end position="264"/>
    </location>
</feature>
<evidence type="ECO:0000256" key="1">
    <source>
        <dbReference type="SAM" id="MobiDB-lite"/>
    </source>
</evidence>
<dbReference type="WBParaSite" id="HDID_0000154601-mRNA-1">
    <property type="protein sequence ID" value="HDID_0000154601-mRNA-1"/>
    <property type="gene ID" value="HDID_0000154601"/>
</dbReference>
<evidence type="ECO:0000256" key="2">
    <source>
        <dbReference type="SAM" id="Phobius"/>
    </source>
</evidence>
<keyword evidence="2" id="KW-0472">Membrane</keyword>
<dbReference type="Pfam" id="PF02932">
    <property type="entry name" value="Neur_chan_memb"/>
    <property type="match status" value="1"/>
</dbReference>
<keyword evidence="2" id="KW-1133">Transmembrane helix</keyword>
<proteinExistence type="predicted"/>
<dbReference type="GO" id="GO:0006811">
    <property type="term" value="P:monoatomic ion transport"/>
    <property type="evidence" value="ECO:0007669"/>
    <property type="project" value="InterPro"/>
</dbReference>
<keyword evidence="2" id="KW-0812">Transmembrane</keyword>
<evidence type="ECO:0000259" key="3">
    <source>
        <dbReference type="Pfam" id="PF02932"/>
    </source>
</evidence>
<evidence type="ECO:0000313" key="6">
    <source>
        <dbReference type="WBParaSite" id="HDID_0000154601-mRNA-1"/>
    </source>
</evidence>
<feature type="region of interest" description="Disordered" evidence="1">
    <location>
        <begin position="57"/>
        <end position="79"/>
    </location>
</feature>
<dbReference type="Gene3D" id="1.20.58.390">
    <property type="entry name" value="Neurotransmitter-gated ion-channel transmembrane domain"/>
    <property type="match status" value="1"/>
</dbReference>
<gene>
    <name evidence="4" type="ORF">HDID_LOCUS1547</name>
</gene>
<dbReference type="InterPro" id="IPR038050">
    <property type="entry name" value="Neuro_actylchol_rec"/>
</dbReference>
<reference evidence="4 5" key="2">
    <citation type="submission" date="2018-11" db="EMBL/GenBank/DDBJ databases">
        <authorList>
            <consortium name="Pathogen Informatics"/>
        </authorList>
    </citation>
    <scope>NUCLEOTIDE SEQUENCE [LARGE SCALE GENOMIC DNA]</scope>
</reference>
<accession>A0A0R3SAX1</accession>
<sequence>MQQHHQQMVDTCCQQCSSRHVTTHRCQPSHASMSHAAHASCSCEDCNASYREQEPPCRLPPSSYQRNAQPKSPFAEEDTTSQTCPACAAVASAGDCVLSDASYNDAHCPSKDPDAALADVWASAAHHRSGRSLRGNIPTSNTPRRPPYYNTDNLLVEYIGGEERNQFSYSTDCAQCRQCESERYAAGIGGANKPDARVLRRVATVTRDIGEIVRGIRYFQRKNEEKEKFQKIINEWRTVGGVLDRLFFICYLIAISITIIMYFPRPSSDE</sequence>
<dbReference type="InterPro" id="IPR006029">
    <property type="entry name" value="Neurotrans-gated_channel_TM"/>
</dbReference>
<dbReference type="AlphaFoldDB" id="A0A0R3SAX1"/>
<dbReference type="EMBL" id="UYSG01000292">
    <property type="protein sequence ID" value="VDL19008.1"/>
    <property type="molecule type" value="Genomic_DNA"/>
</dbReference>